<dbReference type="PANTHER" id="PTHR21357">
    <property type="entry name" value="FAM172 FAMILY PROTEIN HOMOLOG CG10038"/>
    <property type="match status" value="1"/>
</dbReference>
<dbReference type="Gene3D" id="3.40.50.1820">
    <property type="entry name" value="alpha/beta hydrolase"/>
    <property type="match status" value="1"/>
</dbReference>
<dbReference type="EMBL" id="KK116218">
    <property type="protein sequence ID" value="KFM67095.1"/>
    <property type="molecule type" value="Genomic_DNA"/>
</dbReference>
<gene>
    <name evidence="2" type="ORF">X975_26728</name>
</gene>
<reference evidence="2 3" key="1">
    <citation type="submission" date="2013-11" db="EMBL/GenBank/DDBJ databases">
        <title>Genome sequencing of Stegodyphus mimosarum.</title>
        <authorList>
            <person name="Bechsgaard J."/>
        </authorList>
    </citation>
    <scope>NUCLEOTIDE SEQUENCE [LARGE SCALE GENOMIC DNA]</scope>
</reference>
<dbReference type="OrthoDB" id="421951at2759"/>
<dbReference type="InterPro" id="IPR048263">
    <property type="entry name" value="Arb2"/>
</dbReference>
<accession>A0A087TPQ6</accession>
<proteinExistence type="predicted"/>
<dbReference type="OMA" id="LAFVELX"/>
<evidence type="ECO:0000259" key="1">
    <source>
        <dbReference type="Pfam" id="PF22749"/>
    </source>
</evidence>
<evidence type="ECO:0000313" key="2">
    <source>
        <dbReference type="EMBL" id="KFM67095.1"/>
    </source>
</evidence>
<dbReference type="Pfam" id="PF22749">
    <property type="entry name" value="Arb2"/>
    <property type="match status" value="1"/>
</dbReference>
<protein>
    <submittedName>
        <fullName evidence="2">Protein FAM172A</fullName>
    </submittedName>
</protein>
<sequence length="299" mass="33988">MVDDIESTSTEVNSNQDEEENSVMSKIIYYDEFPKTFEEFGYKFNEFGQLQHITTGESFVFDVRKDDHVYNQKRYEAIGELVTDYVYNLLIEEGNLRKMTLPIDANEDREPTTFIFHSDDAFTNDKLVVLIHGSGVVRAGQWSRRLIINDSLNSGTQLPFIKRAKGLGYGVIVLNTNDNSREYSRNIVKIRGSESPENHGNYVWRNLILTKAAAKHIAIVAHSYGGIVAVNMCKTFPESFRERVIAIAFTDSPHSLVAQGLSPSLIEWLRTVSRNWVSSHKPLDTPLILSDAHEVECYS</sequence>
<dbReference type="STRING" id="407821.A0A087TPQ6"/>
<feature type="non-terminal residue" evidence="2">
    <location>
        <position position="299"/>
    </location>
</feature>
<dbReference type="SUPFAM" id="SSF53474">
    <property type="entry name" value="alpha/beta-Hydrolases"/>
    <property type="match status" value="1"/>
</dbReference>
<dbReference type="AlphaFoldDB" id="A0A087TPQ6"/>
<dbReference type="InterPro" id="IPR029058">
    <property type="entry name" value="AB_hydrolase_fold"/>
</dbReference>
<dbReference type="InterPro" id="IPR053858">
    <property type="entry name" value="Arb2_dom"/>
</dbReference>
<dbReference type="GO" id="GO:0005634">
    <property type="term" value="C:nucleus"/>
    <property type="evidence" value="ECO:0007669"/>
    <property type="project" value="TreeGrafter"/>
</dbReference>
<dbReference type="Proteomes" id="UP000054359">
    <property type="component" value="Unassembled WGS sequence"/>
</dbReference>
<feature type="domain" description="Arb2" evidence="1">
    <location>
        <begin position="33"/>
        <end position="283"/>
    </location>
</feature>
<keyword evidence="3" id="KW-1185">Reference proteome</keyword>
<organism evidence="2 3">
    <name type="scientific">Stegodyphus mimosarum</name>
    <name type="common">African social velvet spider</name>
    <dbReference type="NCBI Taxonomy" id="407821"/>
    <lineage>
        <taxon>Eukaryota</taxon>
        <taxon>Metazoa</taxon>
        <taxon>Ecdysozoa</taxon>
        <taxon>Arthropoda</taxon>
        <taxon>Chelicerata</taxon>
        <taxon>Arachnida</taxon>
        <taxon>Araneae</taxon>
        <taxon>Araneomorphae</taxon>
        <taxon>Entelegynae</taxon>
        <taxon>Eresoidea</taxon>
        <taxon>Eresidae</taxon>
        <taxon>Stegodyphus</taxon>
    </lineage>
</organism>
<name>A0A087TPQ6_STEMI</name>
<dbReference type="PANTHER" id="PTHR21357:SF4">
    <property type="entry name" value="FAM172 FAMILY PROTEIN HOMOLOG CG10038"/>
    <property type="match status" value="1"/>
</dbReference>
<dbReference type="GO" id="GO:0035197">
    <property type="term" value="F:siRNA binding"/>
    <property type="evidence" value="ECO:0007669"/>
    <property type="project" value="TreeGrafter"/>
</dbReference>
<dbReference type="GO" id="GO:0031048">
    <property type="term" value="P:regulatory ncRNA-mediated heterochromatin formation"/>
    <property type="evidence" value="ECO:0007669"/>
    <property type="project" value="TreeGrafter"/>
</dbReference>
<evidence type="ECO:0000313" key="3">
    <source>
        <dbReference type="Proteomes" id="UP000054359"/>
    </source>
</evidence>